<dbReference type="Gene3D" id="1.25.40.10">
    <property type="entry name" value="Tetratricopeptide repeat domain"/>
    <property type="match status" value="1"/>
</dbReference>
<sequence>MTKTSVLMTASNADRKHGLASAMVLLAAMTLAGCATTTETTDVIRLDRAQGSQENIASLTAVIQSNPRDPEGYNINPQFFQAYANRALVYRNMGKPVEAAADYNAALKINPNYDVAYIGRGNIYRQAGRIDEAFGDF</sequence>
<dbReference type="SUPFAM" id="SSF48452">
    <property type="entry name" value="TPR-like"/>
    <property type="match status" value="1"/>
</dbReference>
<dbReference type="Pfam" id="PF00515">
    <property type="entry name" value="TPR_1"/>
    <property type="match status" value="1"/>
</dbReference>
<dbReference type="PANTHER" id="PTHR44858:SF1">
    <property type="entry name" value="UDP-N-ACETYLGLUCOSAMINE--PEPTIDE N-ACETYLGLUCOSAMINYLTRANSFERASE SPINDLY-RELATED"/>
    <property type="match status" value="1"/>
</dbReference>
<keyword evidence="4" id="KW-0732">Signal</keyword>
<dbReference type="Proteomes" id="UP000077671">
    <property type="component" value="Unassembled WGS sequence"/>
</dbReference>
<dbReference type="SMART" id="SM00028">
    <property type="entry name" value="TPR"/>
    <property type="match status" value="1"/>
</dbReference>
<gene>
    <name evidence="5" type="ORF">A4X03_0g9560</name>
</gene>
<dbReference type="InterPro" id="IPR050498">
    <property type="entry name" value="Ycf3"/>
</dbReference>
<organism evidence="5 6">
    <name type="scientific">Tilletia caries</name>
    <name type="common">wheat bunt fungus</name>
    <dbReference type="NCBI Taxonomy" id="13290"/>
    <lineage>
        <taxon>Eukaryota</taxon>
        <taxon>Fungi</taxon>
        <taxon>Dikarya</taxon>
        <taxon>Basidiomycota</taxon>
        <taxon>Ustilaginomycotina</taxon>
        <taxon>Exobasidiomycetes</taxon>
        <taxon>Tilletiales</taxon>
        <taxon>Tilletiaceae</taxon>
        <taxon>Tilletia</taxon>
    </lineage>
</organism>
<evidence type="ECO:0000313" key="6">
    <source>
        <dbReference type="Proteomes" id="UP000077671"/>
    </source>
</evidence>
<evidence type="ECO:0000256" key="1">
    <source>
        <dbReference type="ARBA" id="ARBA00022737"/>
    </source>
</evidence>
<dbReference type="PROSITE" id="PS51257">
    <property type="entry name" value="PROKAR_LIPOPROTEIN"/>
    <property type="match status" value="1"/>
</dbReference>
<keyword evidence="1" id="KW-0677">Repeat</keyword>
<feature type="chain" id="PRO_5035820917" description="Tetratricopeptide repeat protein" evidence="4">
    <location>
        <begin position="35"/>
        <end position="137"/>
    </location>
</feature>
<dbReference type="GO" id="GO:0046813">
    <property type="term" value="P:receptor-mediated virion attachment to host cell"/>
    <property type="evidence" value="ECO:0007669"/>
    <property type="project" value="TreeGrafter"/>
</dbReference>
<evidence type="ECO:0000256" key="3">
    <source>
        <dbReference type="PROSITE-ProRule" id="PRU00339"/>
    </source>
</evidence>
<dbReference type="EMBL" id="LWDD02003935">
    <property type="protein sequence ID" value="KAE8236083.1"/>
    <property type="molecule type" value="Genomic_DNA"/>
</dbReference>
<reference evidence="5" key="2">
    <citation type="journal article" date="2019" name="IMA Fungus">
        <title>Genome sequencing and comparison of five Tilletia species to identify candidate genes for the detection of regulated species infecting wheat.</title>
        <authorList>
            <person name="Nguyen H.D.T."/>
            <person name="Sultana T."/>
            <person name="Kesanakurti P."/>
            <person name="Hambleton S."/>
        </authorList>
    </citation>
    <scope>NUCLEOTIDE SEQUENCE</scope>
    <source>
        <strain evidence="5">DAOMC 238032</strain>
    </source>
</reference>
<name>A0A8T8SAR8_9BASI</name>
<proteinExistence type="predicted"/>
<evidence type="ECO:0000256" key="4">
    <source>
        <dbReference type="SAM" id="SignalP"/>
    </source>
</evidence>
<dbReference type="PROSITE" id="PS50005">
    <property type="entry name" value="TPR"/>
    <property type="match status" value="1"/>
</dbReference>
<feature type="repeat" description="TPR" evidence="3">
    <location>
        <begin position="80"/>
        <end position="113"/>
    </location>
</feature>
<accession>A0A8T8SAR8</accession>
<evidence type="ECO:0000313" key="5">
    <source>
        <dbReference type="EMBL" id="KAE8236083.1"/>
    </source>
</evidence>
<evidence type="ECO:0000256" key="2">
    <source>
        <dbReference type="ARBA" id="ARBA00022803"/>
    </source>
</evidence>
<dbReference type="InterPro" id="IPR011990">
    <property type="entry name" value="TPR-like_helical_dom_sf"/>
</dbReference>
<keyword evidence="2 3" id="KW-0802">TPR repeat</keyword>
<dbReference type="AlphaFoldDB" id="A0A8T8SAR8"/>
<protein>
    <recommendedName>
        <fullName evidence="7">Tetratricopeptide repeat protein</fullName>
    </recommendedName>
</protein>
<feature type="signal peptide" evidence="4">
    <location>
        <begin position="1"/>
        <end position="34"/>
    </location>
</feature>
<reference evidence="5" key="1">
    <citation type="submission" date="2016-04" db="EMBL/GenBank/DDBJ databases">
        <authorList>
            <person name="Nguyen H.D."/>
            <person name="Kesanakurti P."/>
            <person name="Cullis J."/>
            <person name="Levesque C.A."/>
            <person name="Hambleton S."/>
        </authorList>
    </citation>
    <scope>NUCLEOTIDE SEQUENCE</scope>
    <source>
        <strain evidence="5">DAOMC 238032</strain>
    </source>
</reference>
<dbReference type="InterPro" id="IPR019734">
    <property type="entry name" value="TPR_rpt"/>
</dbReference>
<comment type="caution">
    <text evidence="5">The sequence shown here is derived from an EMBL/GenBank/DDBJ whole genome shotgun (WGS) entry which is preliminary data.</text>
</comment>
<dbReference type="PANTHER" id="PTHR44858">
    <property type="entry name" value="TETRATRICOPEPTIDE REPEAT PROTEIN 6"/>
    <property type="match status" value="1"/>
</dbReference>
<evidence type="ECO:0008006" key="7">
    <source>
        <dbReference type="Google" id="ProtNLM"/>
    </source>
</evidence>
<feature type="non-terminal residue" evidence="5">
    <location>
        <position position="137"/>
    </location>
</feature>